<gene>
    <name evidence="5" type="ORF">CONCODRAFT_78551</name>
</gene>
<sequence length="254" mass="28702">MSWSGFVKTVNRAGTTLMQKAGAIEKTVDKEFDDEEVRFKNLESKMERIHNETRGYLDALTALSTAQLRTAEILSQFAGTESELTPVATRYVEICTDIKDEVQSETVDTIKETILEPVGRVVACFPDINDAIKRRHKKVLDYDAARSKAMKMAGKPNADPILQQKAEAIAQETQDVYESLNRQLVTEIPKLIESRVQLLDPCFEALVKTQIQFSERSYNKLYSLQQNTYNEEGLDNEINASLQRMSELSISGLL</sequence>
<dbReference type="STRING" id="796925.A0A137P7P5"/>
<dbReference type="GO" id="GO:0008289">
    <property type="term" value="F:lipid binding"/>
    <property type="evidence" value="ECO:0007669"/>
    <property type="project" value="TreeGrafter"/>
</dbReference>
<evidence type="ECO:0000256" key="3">
    <source>
        <dbReference type="ARBA" id="ARBA00023212"/>
    </source>
</evidence>
<dbReference type="GO" id="GO:0015629">
    <property type="term" value="C:actin cytoskeleton"/>
    <property type="evidence" value="ECO:0007669"/>
    <property type="project" value="TreeGrafter"/>
</dbReference>
<dbReference type="GO" id="GO:0031097">
    <property type="term" value="C:medial cortex"/>
    <property type="evidence" value="ECO:0007669"/>
    <property type="project" value="TreeGrafter"/>
</dbReference>
<protein>
    <submittedName>
        <fullName evidence="5">BAR-domain-containing protein</fullName>
    </submittedName>
</protein>
<evidence type="ECO:0000259" key="4">
    <source>
        <dbReference type="PROSITE" id="PS51021"/>
    </source>
</evidence>
<keyword evidence="2" id="KW-0963">Cytoplasm</keyword>
<dbReference type="InterPro" id="IPR027267">
    <property type="entry name" value="AH/BAR_dom_sf"/>
</dbReference>
<dbReference type="GO" id="GO:0043332">
    <property type="term" value="C:mating projection tip"/>
    <property type="evidence" value="ECO:0007669"/>
    <property type="project" value="TreeGrafter"/>
</dbReference>
<organism evidence="5 6">
    <name type="scientific">Conidiobolus coronatus (strain ATCC 28846 / CBS 209.66 / NRRL 28638)</name>
    <name type="common">Delacroixia coronata</name>
    <dbReference type="NCBI Taxonomy" id="796925"/>
    <lineage>
        <taxon>Eukaryota</taxon>
        <taxon>Fungi</taxon>
        <taxon>Fungi incertae sedis</taxon>
        <taxon>Zoopagomycota</taxon>
        <taxon>Entomophthoromycotina</taxon>
        <taxon>Entomophthoromycetes</taxon>
        <taxon>Entomophthorales</taxon>
        <taxon>Ancylistaceae</taxon>
        <taxon>Conidiobolus</taxon>
    </lineage>
</organism>
<dbReference type="GO" id="GO:0006897">
    <property type="term" value="P:endocytosis"/>
    <property type="evidence" value="ECO:0007669"/>
    <property type="project" value="InterPro"/>
</dbReference>
<dbReference type="PROSITE" id="PS51021">
    <property type="entry name" value="BAR"/>
    <property type="match status" value="1"/>
</dbReference>
<dbReference type="PANTHER" id="PTHR47174:SF3">
    <property type="entry name" value="BRIDGING INTEGRATOR 3"/>
    <property type="match status" value="1"/>
</dbReference>
<keyword evidence="3" id="KW-0206">Cytoskeleton</keyword>
<keyword evidence="6" id="KW-1185">Reference proteome</keyword>
<dbReference type="OrthoDB" id="446293at2759"/>
<proteinExistence type="predicted"/>
<dbReference type="AlphaFoldDB" id="A0A137P7P5"/>
<dbReference type="OMA" id="QTRQDYI"/>
<dbReference type="InterPro" id="IPR046982">
    <property type="entry name" value="BIN3/RVS161-like"/>
</dbReference>
<evidence type="ECO:0000256" key="1">
    <source>
        <dbReference type="ARBA" id="ARBA00004245"/>
    </source>
</evidence>
<dbReference type="Gene3D" id="1.20.1270.60">
    <property type="entry name" value="Arfaptin homology (AH) domain/BAR domain"/>
    <property type="match status" value="1"/>
</dbReference>
<dbReference type="GO" id="GO:0051666">
    <property type="term" value="P:actin cortical patch localization"/>
    <property type="evidence" value="ECO:0007669"/>
    <property type="project" value="InterPro"/>
</dbReference>
<evidence type="ECO:0000313" key="6">
    <source>
        <dbReference type="Proteomes" id="UP000070444"/>
    </source>
</evidence>
<dbReference type="Pfam" id="PF03114">
    <property type="entry name" value="BAR"/>
    <property type="match status" value="1"/>
</dbReference>
<accession>A0A137P7P5</accession>
<reference evidence="5 6" key="1">
    <citation type="journal article" date="2015" name="Genome Biol. Evol.">
        <title>Phylogenomic analyses indicate that early fungi evolved digesting cell walls of algal ancestors of land plants.</title>
        <authorList>
            <person name="Chang Y."/>
            <person name="Wang S."/>
            <person name="Sekimoto S."/>
            <person name="Aerts A.L."/>
            <person name="Choi C."/>
            <person name="Clum A."/>
            <person name="LaButti K.M."/>
            <person name="Lindquist E.A."/>
            <person name="Yee Ngan C."/>
            <person name="Ohm R.A."/>
            <person name="Salamov A.A."/>
            <person name="Grigoriev I.V."/>
            <person name="Spatafora J.W."/>
            <person name="Berbee M.L."/>
        </authorList>
    </citation>
    <scope>NUCLEOTIDE SEQUENCE [LARGE SCALE GENOMIC DNA]</scope>
    <source>
        <strain evidence="5 6">NRRL 28638</strain>
    </source>
</reference>
<evidence type="ECO:0000256" key="2">
    <source>
        <dbReference type="ARBA" id="ARBA00022490"/>
    </source>
</evidence>
<dbReference type="SMART" id="SM00721">
    <property type="entry name" value="BAR"/>
    <property type="match status" value="1"/>
</dbReference>
<dbReference type="PANTHER" id="PTHR47174">
    <property type="entry name" value="BRIDGING INTEGRATOR 3"/>
    <property type="match status" value="1"/>
</dbReference>
<feature type="domain" description="BAR" evidence="4">
    <location>
        <begin position="17"/>
        <end position="237"/>
    </location>
</feature>
<name>A0A137P7P5_CONC2</name>
<dbReference type="GO" id="GO:0097320">
    <property type="term" value="P:plasma membrane tubulation"/>
    <property type="evidence" value="ECO:0007669"/>
    <property type="project" value="TreeGrafter"/>
</dbReference>
<dbReference type="EMBL" id="KQ964486">
    <property type="protein sequence ID" value="KXN71012.1"/>
    <property type="molecule type" value="Genomic_DNA"/>
</dbReference>
<evidence type="ECO:0000313" key="5">
    <source>
        <dbReference type="EMBL" id="KXN71012.1"/>
    </source>
</evidence>
<dbReference type="GO" id="GO:1990528">
    <property type="term" value="C:Rvs161p-Rvs167p complex"/>
    <property type="evidence" value="ECO:0007669"/>
    <property type="project" value="TreeGrafter"/>
</dbReference>
<dbReference type="Proteomes" id="UP000070444">
    <property type="component" value="Unassembled WGS sequence"/>
</dbReference>
<dbReference type="InterPro" id="IPR004148">
    <property type="entry name" value="BAR_dom"/>
</dbReference>
<dbReference type="SUPFAM" id="SSF103657">
    <property type="entry name" value="BAR/IMD domain-like"/>
    <property type="match status" value="1"/>
</dbReference>
<comment type="subcellular location">
    <subcellularLocation>
        <location evidence="1">Cytoplasm</location>
        <location evidence="1">Cytoskeleton</location>
    </subcellularLocation>
</comment>